<feature type="chain" id="PRO_5047267782" evidence="1">
    <location>
        <begin position="17"/>
        <end position="237"/>
    </location>
</feature>
<keyword evidence="1" id="KW-0732">Signal</keyword>
<name>A0ABW8NQQ5_9PSED</name>
<dbReference type="Proteomes" id="UP001621534">
    <property type="component" value="Unassembled WGS sequence"/>
</dbReference>
<proteinExistence type="predicted"/>
<feature type="signal peptide" evidence="1">
    <location>
        <begin position="1"/>
        <end position="16"/>
    </location>
</feature>
<evidence type="ECO:0000256" key="1">
    <source>
        <dbReference type="SAM" id="SignalP"/>
    </source>
</evidence>
<accession>A0ABW8NQQ5</accession>
<dbReference type="EMBL" id="JAHWXS010000001">
    <property type="protein sequence ID" value="MFK5732230.1"/>
    <property type="molecule type" value="Genomic_DNA"/>
</dbReference>
<keyword evidence="3" id="KW-1185">Reference proteome</keyword>
<sequence>MAAAVTLSASSSFASAVQLNDDFTLALNAGLFSNYWSRGVSQTKGDPAVQGSVTLIHSSGLYAGIWSSNVDFGNGSKTRQEIDYYAGYFWQATDHVSLDVAYYKYEYPKESSLNYSEYYAKLTAYGFNVGGYYSDNLYDDQSYLYSFAGYTLELPYETKLDLSYGKVDYKDPVFVSGSGHTRDSYNLWMAKVSKPLFGFTWSAAYGDTNLSRQECMSFNGYDDICSSTVIFGVEKSF</sequence>
<evidence type="ECO:0000313" key="3">
    <source>
        <dbReference type="Proteomes" id="UP001621534"/>
    </source>
</evidence>
<reference evidence="2 3" key="1">
    <citation type="journal article" date="2012" name="Plant Soil">
        <title>Screening of plant growth-promoting traits in arsenic-resistant bacteria isolated from the rhizosphere of soybean plants from Argentinean agricultural soil.</title>
        <authorList>
            <person name="Wevar Oller A.L."/>
            <person name="Talano M.A."/>
            <person name="Agostini E."/>
        </authorList>
    </citation>
    <scope>NUCLEOTIDE SEQUENCE [LARGE SCALE GENOMIC DNA]</scope>
    <source>
        <strain evidence="2 3">AW4</strain>
    </source>
</reference>
<organism evidence="2 3">
    <name type="scientific">Pseudomonas urmiensis</name>
    <dbReference type="NCBI Taxonomy" id="2745493"/>
    <lineage>
        <taxon>Bacteria</taxon>
        <taxon>Pseudomonadati</taxon>
        <taxon>Pseudomonadota</taxon>
        <taxon>Gammaproteobacteria</taxon>
        <taxon>Pseudomonadales</taxon>
        <taxon>Pseudomonadaceae</taxon>
        <taxon>Pseudomonas</taxon>
    </lineage>
</organism>
<gene>
    <name evidence="2" type="ORF">KW869_01755</name>
</gene>
<dbReference type="Pfam" id="PF09694">
    <property type="entry name" value="Gcw_chp"/>
    <property type="match status" value="1"/>
</dbReference>
<evidence type="ECO:0000313" key="2">
    <source>
        <dbReference type="EMBL" id="MFK5732230.1"/>
    </source>
</evidence>
<comment type="caution">
    <text evidence="2">The sequence shown here is derived from an EMBL/GenBank/DDBJ whole genome shotgun (WGS) entry which is preliminary data.</text>
</comment>
<dbReference type="InterPro" id="IPR010239">
    <property type="entry name" value="CHP02001"/>
</dbReference>
<protein>
    <submittedName>
        <fullName evidence="2">TorF family putative porin</fullName>
    </submittedName>
</protein>
<dbReference type="NCBIfam" id="TIGR02001">
    <property type="entry name" value="gcw_chp"/>
    <property type="match status" value="1"/>
</dbReference>